<protein>
    <submittedName>
        <fullName evidence="2">Uncharacterized protein</fullName>
    </submittedName>
</protein>
<name>A0A498IBK9_MALDO</name>
<proteinExistence type="predicted"/>
<evidence type="ECO:0000256" key="1">
    <source>
        <dbReference type="SAM" id="Phobius"/>
    </source>
</evidence>
<keyword evidence="1" id="KW-1133">Transmembrane helix</keyword>
<dbReference type="AlphaFoldDB" id="A0A498IBK9"/>
<keyword evidence="3" id="KW-1185">Reference proteome</keyword>
<evidence type="ECO:0000313" key="3">
    <source>
        <dbReference type="Proteomes" id="UP000290289"/>
    </source>
</evidence>
<reference evidence="2 3" key="1">
    <citation type="submission" date="2018-10" db="EMBL/GenBank/DDBJ databases">
        <title>A high-quality apple genome assembly.</title>
        <authorList>
            <person name="Hu J."/>
        </authorList>
    </citation>
    <scope>NUCLEOTIDE SEQUENCE [LARGE SCALE GENOMIC DNA]</scope>
    <source>
        <strain evidence="3">cv. HFTH1</strain>
        <tissue evidence="2">Young leaf</tissue>
    </source>
</reference>
<keyword evidence="1" id="KW-0472">Membrane</keyword>
<keyword evidence="1" id="KW-0812">Transmembrane</keyword>
<sequence length="75" mass="8386">MEENKEKMRKKKNDDYEVVNCIAFTFCTCIGCLVGIVVQRIAIGIGVHERFGLVGCMLGKFGIENKVGLWACDKD</sequence>
<accession>A0A498IBK9</accession>
<feature type="transmembrane region" description="Helical" evidence="1">
    <location>
        <begin position="21"/>
        <end position="43"/>
    </location>
</feature>
<dbReference type="Proteomes" id="UP000290289">
    <property type="component" value="Chromosome 12"/>
</dbReference>
<comment type="caution">
    <text evidence="2">The sequence shown here is derived from an EMBL/GenBank/DDBJ whole genome shotgun (WGS) entry which is preliminary data.</text>
</comment>
<gene>
    <name evidence="2" type="ORF">DVH24_004760</name>
</gene>
<evidence type="ECO:0000313" key="2">
    <source>
        <dbReference type="EMBL" id="RXH80846.1"/>
    </source>
</evidence>
<organism evidence="2 3">
    <name type="scientific">Malus domestica</name>
    <name type="common">Apple</name>
    <name type="synonym">Pyrus malus</name>
    <dbReference type="NCBI Taxonomy" id="3750"/>
    <lineage>
        <taxon>Eukaryota</taxon>
        <taxon>Viridiplantae</taxon>
        <taxon>Streptophyta</taxon>
        <taxon>Embryophyta</taxon>
        <taxon>Tracheophyta</taxon>
        <taxon>Spermatophyta</taxon>
        <taxon>Magnoliopsida</taxon>
        <taxon>eudicotyledons</taxon>
        <taxon>Gunneridae</taxon>
        <taxon>Pentapetalae</taxon>
        <taxon>rosids</taxon>
        <taxon>fabids</taxon>
        <taxon>Rosales</taxon>
        <taxon>Rosaceae</taxon>
        <taxon>Amygdaloideae</taxon>
        <taxon>Maleae</taxon>
        <taxon>Malus</taxon>
    </lineage>
</organism>
<dbReference type="EMBL" id="RDQH01000338">
    <property type="protein sequence ID" value="RXH80846.1"/>
    <property type="molecule type" value="Genomic_DNA"/>
</dbReference>